<dbReference type="RefSeq" id="WP_246273284.1">
    <property type="nucleotide sequence ID" value="NZ_BLSC01000066.1"/>
</dbReference>
<gene>
    <name evidence="2" type="ORF">HKBW3S44_00951</name>
</gene>
<dbReference type="Gene3D" id="2.40.40.20">
    <property type="match status" value="1"/>
</dbReference>
<dbReference type="PANTHER" id="PTHR43742">
    <property type="entry name" value="TRIMETHYLAMINE-N-OXIDE REDUCTASE"/>
    <property type="match status" value="1"/>
</dbReference>
<dbReference type="EMBL" id="BLSC01000066">
    <property type="protein sequence ID" value="GFP37271.1"/>
    <property type="molecule type" value="Genomic_DNA"/>
</dbReference>
<dbReference type="InterPro" id="IPR006657">
    <property type="entry name" value="MoPterin_dinucl-bd_dom"/>
</dbReference>
<protein>
    <submittedName>
        <fullName evidence="2">Formate dehydrogenase major subunit</fullName>
    </submittedName>
</protein>
<evidence type="ECO:0000313" key="2">
    <source>
        <dbReference type="EMBL" id="GFP37271.1"/>
    </source>
</evidence>
<dbReference type="GO" id="GO:0016491">
    <property type="term" value="F:oxidoreductase activity"/>
    <property type="evidence" value="ECO:0007669"/>
    <property type="project" value="InterPro"/>
</dbReference>
<dbReference type="AlphaFoldDB" id="A0A6V8Q2W7"/>
<accession>A0A6V8Q2W7</accession>
<evidence type="ECO:0000313" key="3">
    <source>
        <dbReference type="Proteomes" id="UP000561271"/>
    </source>
</evidence>
<feature type="domain" description="Molybdopterin dinucleotide-binding" evidence="1">
    <location>
        <begin position="2"/>
        <end position="73"/>
    </location>
</feature>
<reference evidence="2 3" key="1">
    <citation type="journal article" date="2020" name="Front. Microbiol.">
        <title>Single-cell genomics of novel Actinobacteria with the Wood-Ljungdahl pathway discovered in a serpentinizing system.</title>
        <authorList>
            <person name="Merino N."/>
            <person name="Kawai M."/>
            <person name="Boyd E.S."/>
            <person name="Colman D.R."/>
            <person name="McGlynn S.E."/>
            <person name="Nealson K.H."/>
            <person name="Kurokawa K."/>
            <person name="Hongoh Y."/>
        </authorList>
    </citation>
    <scope>NUCLEOTIDE SEQUENCE [LARGE SCALE GENOMIC DNA]</scope>
    <source>
        <strain evidence="2 3">S44</strain>
    </source>
</reference>
<organism evidence="2 3">
    <name type="scientific">Candidatus Hakubella thermalkaliphila</name>
    <dbReference type="NCBI Taxonomy" id="2754717"/>
    <lineage>
        <taxon>Bacteria</taxon>
        <taxon>Bacillati</taxon>
        <taxon>Actinomycetota</taxon>
        <taxon>Actinomycetota incertae sedis</taxon>
        <taxon>Candidatus Hakubellales</taxon>
        <taxon>Candidatus Hakubellaceae</taxon>
        <taxon>Candidatus Hakubella</taxon>
    </lineage>
</organism>
<dbReference type="InterPro" id="IPR050612">
    <property type="entry name" value="Prok_Mopterin_Oxidored"/>
</dbReference>
<dbReference type="Proteomes" id="UP000561271">
    <property type="component" value="Unassembled WGS sequence"/>
</dbReference>
<sequence length="81" mass="8733">MEISPQDAETLSLTSNDKVKVTSRRGSLETKIQITDRVPPGVVCMSFHFAESAVNILTDPAVCNMSVVSGLKVSAVRIEKV</sequence>
<dbReference type="InterPro" id="IPR009010">
    <property type="entry name" value="Asp_de-COase-like_dom_sf"/>
</dbReference>
<dbReference type="SUPFAM" id="SSF50692">
    <property type="entry name" value="ADC-like"/>
    <property type="match status" value="1"/>
</dbReference>
<dbReference type="GO" id="GO:0043546">
    <property type="term" value="F:molybdopterin cofactor binding"/>
    <property type="evidence" value="ECO:0007669"/>
    <property type="project" value="InterPro"/>
</dbReference>
<evidence type="ECO:0000259" key="1">
    <source>
        <dbReference type="Pfam" id="PF01568"/>
    </source>
</evidence>
<proteinExistence type="predicted"/>
<dbReference type="PANTHER" id="PTHR43742:SF2">
    <property type="entry name" value="ASSIMILATORY NITRATE REDUCTASE CATALYTIC SUBUNIT"/>
    <property type="match status" value="1"/>
</dbReference>
<comment type="caution">
    <text evidence="2">The sequence shown here is derived from an EMBL/GenBank/DDBJ whole genome shotgun (WGS) entry which is preliminary data.</text>
</comment>
<dbReference type="Pfam" id="PF01568">
    <property type="entry name" value="Molydop_binding"/>
    <property type="match status" value="1"/>
</dbReference>
<name>A0A6V8Q2W7_9ACTN</name>